<evidence type="ECO:0000256" key="2">
    <source>
        <dbReference type="ARBA" id="ARBA00023125"/>
    </source>
</evidence>
<dbReference type="SUPFAM" id="SSF48008">
    <property type="entry name" value="GntR ligand-binding domain-like"/>
    <property type="match status" value="1"/>
</dbReference>
<dbReference type="AlphaFoldDB" id="A0A1T4TMY5"/>
<dbReference type="PROSITE" id="PS50949">
    <property type="entry name" value="HTH_GNTR"/>
    <property type="match status" value="1"/>
</dbReference>
<dbReference type="OrthoDB" id="8638122at2"/>
<dbReference type="PANTHER" id="PTHR43537:SF20">
    <property type="entry name" value="HTH-TYPE TRANSCRIPTIONAL REPRESSOR GLAR"/>
    <property type="match status" value="1"/>
</dbReference>
<keyword evidence="6" id="KW-1185">Reference proteome</keyword>
<dbReference type="InterPro" id="IPR008920">
    <property type="entry name" value="TF_FadR/GntR_C"/>
</dbReference>
<dbReference type="GO" id="GO:0003700">
    <property type="term" value="F:DNA-binding transcription factor activity"/>
    <property type="evidence" value="ECO:0007669"/>
    <property type="project" value="InterPro"/>
</dbReference>
<evidence type="ECO:0000256" key="3">
    <source>
        <dbReference type="ARBA" id="ARBA00023163"/>
    </source>
</evidence>
<gene>
    <name evidence="5" type="ORF">SAMN02745126_06540</name>
</gene>
<dbReference type="Proteomes" id="UP000190092">
    <property type="component" value="Unassembled WGS sequence"/>
</dbReference>
<name>A0A1T4TMY5_9HYPH</name>
<dbReference type="SMART" id="SM00895">
    <property type="entry name" value="FCD"/>
    <property type="match status" value="1"/>
</dbReference>
<organism evidence="5 6">
    <name type="scientific">Enhydrobacter aerosaccus</name>
    <dbReference type="NCBI Taxonomy" id="225324"/>
    <lineage>
        <taxon>Bacteria</taxon>
        <taxon>Pseudomonadati</taxon>
        <taxon>Pseudomonadota</taxon>
        <taxon>Alphaproteobacteria</taxon>
        <taxon>Hyphomicrobiales</taxon>
        <taxon>Enhydrobacter</taxon>
    </lineage>
</organism>
<dbReference type="InterPro" id="IPR036390">
    <property type="entry name" value="WH_DNA-bd_sf"/>
</dbReference>
<dbReference type="PANTHER" id="PTHR43537">
    <property type="entry name" value="TRANSCRIPTIONAL REGULATOR, GNTR FAMILY"/>
    <property type="match status" value="1"/>
</dbReference>
<dbReference type="STRING" id="225324.SAMN02745126_06540"/>
<dbReference type="SMART" id="SM00345">
    <property type="entry name" value="HTH_GNTR"/>
    <property type="match status" value="1"/>
</dbReference>
<dbReference type="GO" id="GO:0003677">
    <property type="term" value="F:DNA binding"/>
    <property type="evidence" value="ECO:0007669"/>
    <property type="project" value="UniProtKB-KW"/>
</dbReference>
<dbReference type="EMBL" id="FUWJ01000023">
    <property type="protein sequence ID" value="SKA41835.1"/>
    <property type="molecule type" value="Genomic_DNA"/>
</dbReference>
<dbReference type="Gene3D" id="1.20.120.530">
    <property type="entry name" value="GntR ligand-binding domain-like"/>
    <property type="match status" value="1"/>
</dbReference>
<dbReference type="InterPro" id="IPR036388">
    <property type="entry name" value="WH-like_DNA-bd_sf"/>
</dbReference>
<proteinExistence type="predicted"/>
<accession>A0A1T4TMY5</accession>
<evidence type="ECO:0000313" key="6">
    <source>
        <dbReference type="Proteomes" id="UP000190092"/>
    </source>
</evidence>
<keyword evidence="3" id="KW-0804">Transcription</keyword>
<feature type="domain" description="HTH gntR-type" evidence="4">
    <location>
        <begin position="5"/>
        <end position="72"/>
    </location>
</feature>
<protein>
    <submittedName>
        <fullName evidence="5">DNA-binding transcriptional regulator, GntR family</fullName>
    </submittedName>
</protein>
<keyword evidence="1" id="KW-0805">Transcription regulation</keyword>
<dbReference type="Gene3D" id="1.10.10.10">
    <property type="entry name" value="Winged helix-like DNA-binding domain superfamily/Winged helix DNA-binding domain"/>
    <property type="match status" value="1"/>
</dbReference>
<evidence type="ECO:0000259" key="4">
    <source>
        <dbReference type="PROSITE" id="PS50949"/>
    </source>
</evidence>
<dbReference type="InterPro" id="IPR000524">
    <property type="entry name" value="Tscrpt_reg_HTH_GntR"/>
</dbReference>
<dbReference type="Pfam" id="PF07729">
    <property type="entry name" value="FCD"/>
    <property type="match status" value="1"/>
</dbReference>
<dbReference type="Pfam" id="PF00392">
    <property type="entry name" value="GntR"/>
    <property type="match status" value="1"/>
</dbReference>
<evidence type="ECO:0000256" key="1">
    <source>
        <dbReference type="ARBA" id="ARBA00023015"/>
    </source>
</evidence>
<keyword evidence="2 5" id="KW-0238">DNA-binding</keyword>
<dbReference type="InterPro" id="IPR011711">
    <property type="entry name" value="GntR_C"/>
</dbReference>
<reference evidence="6" key="1">
    <citation type="submission" date="2017-02" db="EMBL/GenBank/DDBJ databases">
        <authorList>
            <person name="Varghese N."/>
            <person name="Submissions S."/>
        </authorList>
    </citation>
    <scope>NUCLEOTIDE SEQUENCE [LARGE SCALE GENOMIC DNA]</scope>
    <source>
        <strain evidence="6">ATCC 27094</strain>
    </source>
</reference>
<dbReference type="SUPFAM" id="SSF46785">
    <property type="entry name" value="Winged helix' DNA-binding domain"/>
    <property type="match status" value="1"/>
</dbReference>
<evidence type="ECO:0000313" key="5">
    <source>
        <dbReference type="EMBL" id="SKA41835.1"/>
    </source>
</evidence>
<sequence>MQGKGTLAMSIYGRLRRDILTGLFEPDERLPLDALGERYRVGLTPLREALNRLSAEELVLREGKRGFRVAPVSRADLADLATTLCWVADVTLRQSLAKGDEAWEEAVVLAAHRLQRLDGRFPSQSTAVDPEWERRHRDFHMSLIAASGLRRINDFFATLIDRYDRYMYLGVDATARWPRDAAAEHKAILEAVLARDADLAVQLSQAHIRRTAEIVQASWATRIADEATAPHAGALGTMTP</sequence>